<evidence type="ECO:0000313" key="1">
    <source>
        <dbReference type="EMBL" id="SDC88010.1"/>
    </source>
</evidence>
<dbReference type="AlphaFoldDB" id="A0A1G6Q6A6"/>
<name>A0A1G6Q6A6_9GAMM</name>
<dbReference type="EMBL" id="FMZQ01000007">
    <property type="protein sequence ID" value="SDC88010.1"/>
    <property type="molecule type" value="Genomic_DNA"/>
</dbReference>
<protein>
    <submittedName>
        <fullName evidence="1">Uncharacterized protein</fullName>
    </submittedName>
</protein>
<accession>A0A1G6Q6A6</accession>
<evidence type="ECO:0000313" key="2">
    <source>
        <dbReference type="Proteomes" id="UP000199467"/>
    </source>
</evidence>
<keyword evidence="2" id="KW-1185">Reference proteome</keyword>
<dbReference type="Proteomes" id="UP000199467">
    <property type="component" value="Unassembled WGS sequence"/>
</dbReference>
<gene>
    <name evidence="1" type="ORF">SAMN05216576_107288</name>
</gene>
<sequence length="99" mass="11092">MAITWSGNTFWTSFTKSTPVGIDKALIVGSDSFIVRERLVNVRFRFTDLFYESVTQLISIASLILIGIDTYLAVECLQRGEVLTVHQGGSSNLQRKLIH</sequence>
<reference evidence="2" key="1">
    <citation type="submission" date="2016-10" db="EMBL/GenBank/DDBJ databases">
        <authorList>
            <person name="Varghese N."/>
            <person name="Submissions S."/>
        </authorList>
    </citation>
    <scope>NUCLEOTIDE SEQUENCE [LARGE SCALE GENOMIC DNA]</scope>
    <source>
        <strain evidence="2">DSM 26382</strain>
    </source>
</reference>
<proteinExistence type="predicted"/>
<organism evidence="1 2">
    <name type="scientific">Ectopseudomonas chengduensis</name>
    <dbReference type="NCBI Taxonomy" id="489632"/>
    <lineage>
        <taxon>Bacteria</taxon>
        <taxon>Pseudomonadati</taxon>
        <taxon>Pseudomonadota</taxon>
        <taxon>Gammaproteobacteria</taxon>
        <taxon>Pseudomonadales</taxon>
        <taxon>Pseudomonadaceae</taxon>
        <taxon>Ectopseudomonas</taxon>
    </lineage>
</organism>